<evidence type="ECO:0000313" key="7">
    <source>
        <dbReference type="EMBL" id="KAK4885710.1"/>
    </source>
</evidence>
<dbReference type="PROSITE" id="PS50238">
    <property type="entry name" value="RHOGAP"/>
    <property type="match status" value="1"/>
</dbReference>
<dbReference type="SMART" id="SM00324">
    <property type="entry name" value="RhoGAP"/>
    <property type="match status" value="1"/>
</dbReference>
<accession>A0AAN7QAT3</accession>
<protein>
    <recommendedName>
        <fullName evidence="6">Rho-GAP domain-containing protein</fullName>
    </recommendedName>
</protein>
<dbReference type="PANTHER" id="PTHR15670:SF4">
    <property type="entry name" value="RHO GTPASE-ACTIVATING PROTEIN 11A"/>
    <property type="match status" value="1"/>
</dbReference>
<dbReference type="GO" id="GO:0046872">
    <property type="term" value="F:metal ion binding"/>
    <property type="evidence" value="ECO:0007669"/>
    <property type="project" value="UniProtKB-KW"/>
</dbReference>
<feature type="binding site" evidence="4">
    <location>
        <position position="34"/>
    </location>
    <ligand>
        <name>Mg(2+)</name>
        <dbReference type="ChEBI" id="CHEBI:18420"/>
    </ligand>
</feature>
<dbReference type="EMBL" id="JARPUR010000001">
    <property type="protein sequence ID" value="KAK4885710.1"/>
    <property type="molecule type" value="Genomic_DNA"/>
</dbReference>
<feature type="binding site" evidence="3">
    <location>
        <position position="56"/>
    </location>
    <ligand>
        <name>GTP</name>
        <dbReference type="ChEBI" id="CHEBI:37565"/>
    </ligand>
</feature>
<dbReference type="InterPro" id="IPR027417">
    <property type="entry name" value="P-loop_NTPase"/>
</dbReference>
<dbReference type="GO" id="GO:0005525">
    <property type="term" value="F:GTP binding"/>
    <property type="evidence" value="ECO:0007669"/>
    <property type="project" value="UniProtKB-KW"/>
</dbReference>
<dbReference type="InterPro" id="IPR008936">
    <property type="entry name" value="Rho_GTPase_activation_prot"/>
</dbReference>
<dbReference type="InterPro" id="IPR042869">
    <property type="entry name" value="ARHGAP11A/B"/>
</dbReference>
<keyword evidence="2 3" id="KW-0342">GTP-binding</keyword>
<evidence type="ECO:0000259" key="6">
    <source>
        <dbReference type="PROSITE" id="PS50238"/>
    </source>
</evidence>
<reference evidence="8" key="1">
    <citation type="submission" date="2023-01" db="EMBL/GenBank/DDBJ databases">
        <title>Key to firefly adult light organ development and bioluminescence: homeobox transcription factors regulate luciferase expression and transportation to peroxisome.</title>
        <authorList>
            <person name="Fu X."/>
        </authorList>
    </citation>
    <scope>NUCLEOTIDE SEQUENCE [LARGE SCALE GENOMIC DNA]</scope>
</reference>
<keyword evidence="4" id="KW-0479">Metal-binding</keyword>
<comment type="caution">
    <text evidence="7">The sequence shown here is derived from an EMBL/GenBank/DDBJ whole genome shotgun (WGS) entry which is preliminary data.</text>
</comment>
<dbReference type="GO" id="GO:0003924">
    <property type="term" value="F:GTPase activity"/>
    <property type="evidence" value="ECO:0007669"/>
    <property type="project" value="InterPro"/>
</dbReference>
<dbReference type="SUPFAM" id="SSF52540">
    <property type="entry name" value="P-loop containing nucleoside triphosphate hydrolases"/>
    <property type="match status" value="1"/>
</dbReference>
<feature type="region of interest" description="Disordered" evidence="5">
    <location>
        <begin position="643"/>
        <end position="662"/>
    </location>
</feature>
<keyword evidence="4" id="KW-0460">Magnesium</keyword>
<dbReference type="PROSITE" id="PS51417">
    <property type="entry name" value="ARF"/>
    <property type="match status" value="1"/>
</dbReference>
<sequence>MALCLGPTGSGKTLLLKKLQNTEQVDETSSSVPTVGTMIFRIKRQHFEFAVRELGGTMAPLWKKYYSGVTKVIYVVDASNLCQISAAGVLLYEILAHPLLKSTKFLLVLTKMDASYRQMRNEALLMLQINNLQKEIRHDIKIIETSAITGLKMYMNDVNKKEEIKNVAIKDLRGLGIKYRPKKQRNLQDTRIGRRVFKTVLHLLPMQTVTLKTGQQLIVPKLVNDLCSFILSKVETEGLFRKGGSKARQNEIKLLLDTGCQLGGDHHEIDVANVLKTFFRELPEPLFPYSYHELFLHCALSDRQLDALFLSCLLLPIEHLNTLAYFMQFLQEVTEYAHLNKMDSYNLAVVIGPTLFPIEEKLLLNSAHRLSKICEICKLLIENAPSIGIISERIIDQIASDSTTDSLPNEEAVNKRKKKRSGSLTRMFNGLKKIVSSKSIENSIKSPDLLQTPNIRKSERKRKLEAQGFTNKKKHALLQNLPQGTALSTPISMQPNLKKLSSPQFTKTNMAKDRKSQSNLNKRNKHNKQSDVPTALKRHWSAVSQAASGFKRNKIRNSIATVHAKTEEPDYVKISRSEYEDIQKRVMAIERRISIELDNIEQVDSVEKVQCAYEKTLVESEHLSPTTDQLAKRLSKELKIRRSTEQKVVRSPSARKIGSLRRRSRELERQNIRLRRNHSLQLNAGNKVTTLRRGQPNSLWTGLPHPQNIKCDAEVSCIHSSEPQLVIVRSGTIDMETTPSHIDNHLVPKKWTSEDDTYLYKMQTPQNQNIEAQYRSSIVKLRNQNAGMVLAKAKLFNQLIDSDSSTTLSATKLGTRNIPIRNVSQRIRGLKLDEKRVSRQSISPRKKSLKNTSALSDMDEKENQMQNLNCADIVNSNDKGQVLKDCNRLTSPSYMILNTMPQIKKTLNTKSPRRICHTPVACDSKQTPLKPLSSQRFY</sequence>
<keyword evidence="1 3" id="KW-0547">Nucleotide-binding</keyword>
<dbReference type="Pfam" id="PF00620">
    <property type="entry name" value="RhoGAP"/>
    <property type="match status" value="1"/>
</dbReference>
<evidence type="ECO:0000313" key="8">
    <source>
        <dbReference type="Proteomes" id="UP001353858"/>
    </source>
</evidence>
<feature type="region of interest" description="Disordered" evidence="5">
    <location>
        <begin position="445"/>
        <end position="535"/>
    </location>
</feature>
<evidence type="ECO:0000256" key="1">
    <source>
        <dbReference type="ARBA" id="ARBA00022741"/>
    </source>
</evidence>
<gene>
    <name evidence="7" type="ORF">RN001_001981</name>
</gene>
<dbReference type="InterPro" id="IPR006689">
    <property type="entry name" value="Small_GTPase_ARF/SAR"/>
</dbReference>
<dbReference type="Pfam" id="PF00025">
    <property type="entry name" value="Arf"/>
    <property type="match status" value="1"/>
</dbReference>
<dbReference type="Gene3D" id="1.10.555.10">
    <property type="entry name" value="Rho GTPase activation protein"/>
    <property type="match status" value="1"/>
</dbReference>
<dbReference type="Gene3D" id="3.40.50.300">
    <property type="entry name" value="P-loop containing nucleotide triphosphate hydrolases"/>
    <property type="match status" value="1"/>
</dbReference>
<feature type="compositionally biased region" description="Polar residues" evidence="5">
    <location>
        <begin position="480"/>
        <end position="509"/>
    </location>
</feature>
<keyword evidence="8" id="KW-1185">Reference proteome</keyword>
<dbReference type="Proteomes" id="UP001353858">
    <property type="component" value="Unassembled WGS sequence"/>
</dbReference>
<name>A0AAN7QAT3_9COLE</name>
<dbReference type="InterPro" id="IPR000198">
    <property type="entry name" value="RhoGAP_dom"/>
</dbReference>
<evidence type="ECO:0000256" key="5">
    <source>
        <dbReference type="SAM" id="MobiDB-lite"/>
    </source>
</evidence>
<evidence type="ECO:0000256" key="3">
    <source>
        <dbReference type="PIRSR" id="PIRSR606689-1"/>
    </source>
</evidence>
<dbReference type="SUPFAM" id="SSF48350">
    <property type="entry name" value="GTPase activation domain, GAP"/>
    <property type="match status" value="1"/>
</dbReference>
<feature type="region of interest" description="Disordered" evidence="5">
    <location>
        <begin position="834"/>
        <end position="857"/>
    </location>
</feature>
<organism evidence="7 8">
    <name type="scientific">Aquatica leii</name>
    <dbReference type="NCBI Taxonomy" id="1421715"/>
    <lineage>
        <taxon>Eukaryota</taxon>
        <taxon>Metazoa</taxon>
        <taxon>Ecdysozoa</taxon>
        <taxon>Arthropoda</taxon>
        <taxon>Hexapoda</taxon>
        <taxon>Insecta</taxon>
        <taxon>Pterygota</taxon>
        <taxon>Neoptera</taxon>
        <taxon>Endopterygota</taxon>
        <taxon>Coleoptera</taxon>
        <taxon>Polyphaga</taxon>
        <taxon>Elateriformia</taxon>
        <taxon>Elateroidea</taxon>
        <taxon>Lampyridae</taxon>
        <taxon>Luciolinae</taxon>
        <taxon>Aquatica</taxon>
    </lineage>
</organism>
<dbReference type="GO" id="GO:0007165">
    <property type="term" value="P:signal transduction"/>
    <property type="evidence" value="ECO:0007669"/>
    <property type="project" value="InterPro"/>
</dbReference>
<feature type="compositionally biased region" description="Polar residues" evidence="5">
    <location>
        <begin position="445"/>
        <end position="455"/>
    </location>
</feature>
<feature type="binding site" evidence="4">
    <location>
        <position position="13"/>
    </location>
    <ligand>
        <name>Mg(2+)</name>
        <dbReference type="ChEBI" id="CHEBI:18420"/>
    </ligand>
</feature>
<dbReference type="PANTHER" id="PTHR15670">
    <property type="entry name" value="RHO GTPASE ACTIVATING PROTEIN 11A"/>
    <property type="match status" value="1"/>
</dbReference>
<dbReference type="AlphaFoldDB" id="A0AAN7QAT3"/>
<evidence type="ECO:0000256" key="4">
    <source>
        <dbReference type="PIRSR" id="PIRSR606689-2"/>
    </source>
</evidence>
<dbReference type="GO" id="GO:0005096">
    <property type="term" value="F:GTPase activator activity"/>
    <property type="evidence" value="ECO:0007669"/>
    <property type="project" value="TreeGrafter"/>
</dbReference>
<feature type="binding site" evidence="3">
    <location>
        <begin position="6"/>
        <end position="13"/>
    </location>
    <ligand>
        <name>GTP</name>
        <dbReference type="ChEBI" id="CHEBI:37565"/>
    </ligand>
</feature>
<evidence type="ECO:0000256" key="2">
    <source>
        <dbReference type="ARBA" id="ARBA00023134"/>
    </source>
</evidence>
<feature type="domain" description="Rho-GAP" evidence="6">
    <location>
        <begin position="204"/>
        <end position="388"/>
    </location>
</feature>
<proteinExistence type="predicted"/>